<sequence>MPGRRTRGIVRQTLPVSSAKRHSRSGGVLSWMTWGIGPCAHANAHAPAPAPTVLCGGLYQCHLQNNNPTQAESFHGRPGEAFTASKISNCAIIMLEGESALAHTPAHPHMPMHTHTQAHHTRKRTCTRTCTRTCGIVRRTLPVSSAKRQSRSGGVLSWMTW</sequence>
<name>A0A9Q3CDP9_9BASI</name>
<keyword evidence="2" id="KW-1185">Reference proteome</keyword>
<evidence type="ECO:0000313" key="2">
    <source>
        <dbReference type="Proteomes" id="UP000765509"/>
    </source>
</evidence>
<dbReference type="EMBL" id="AVOT02006251">
    <property type="protein sequence ID" value="MBW0481123.1"/>
    <property type="molecule type" value="Genomic_DNA"/>
</dbReference>
<dbReference type="AlphaFoldDB" id="A0A9Q3CDP9"/>
<proteinExistence type="predicted"/>
<protein>
    <submittedName>
        <fullName evidence="1">Uncharacterized protein</fullName>
    </submittedName>
</protein>
<accession>A0A9Q3CDP9</accession>
<reference evidence="1" key="1">
    <citation type="submission" date="2021-03" db="EMBL/GenBank/DDBJ databases">
        <title>Draft genome sequence of rust myrtle Austropuccinia psidii MF-1, a brazilian biotype.</title>
        <authorList>
            <person name="Quecine M.C."/>
            <person name="Pachon D.M.R."/>
            <person name="Bonatelli M.L."/>
            <person name="Correr F.H."/>
            <person name="Franceschini L.M."/>
            <person name="Leite T.F."/>
            <person name="Margarido G.R.A."/>
            <person name="Almeida C.A."/>
            <person name="Ferrarezi J.A."/>
            <person name="Labate C.A."/>
        </authorList>
    </citation>
    <scope>NUCLEOTIDE SEQUENCE</scope>
    <source>
        <strain evidence="1">MF-1</strain>
    </source>
</reference>
<organism evidence="1 2">
    <name type="scientific">Austropuccinia psidii MF-1</name>
    <dbReference type="NCBI Taxonomy" id="1389203"/>
    <lineage>
        <taxon>Eukaryota</taxon>
        <taxon>Fungi</taxon>
        <taxon>Dikarya</taxon>
        <taxon>Basidiomycota</taxon>
        <taxon>Pucciniomycotina</taxon>
        <taxon>Pucciniomycetes</taxon>
        <taxon>Pucciniales</taxon>
        <taxon>Sphaerophragmiaceae</taxon>
        <taxon>Austropuccinia</taxon>
    </lineage>
</organism>
<gene>
    <name evidence="1" type="ORF">O181_020838</name>
</gene>
<comment type="caution">
    <text evidence="1">The sequence shown here is derived from an EMBL/GenBank/DDBJ whole genome shotgun (WGS) entry which is preliminary data.</text>
</comment>
<evidence type="ECO:0000313" key="1">
    <source>
        <dbReference type="EMBL" id="MBW0481123.1"/>
    </source>
</evidence>
<dbReference type="Proteomes" id="UP000765509">
    <property type="component" value="Unassembled WGS sequence"/>
</dbReference>